<proteinExistence type="predicted"/>
<dbReference type="InterPro" id="IPR005135">
    <property type="entry name" value="Endo/exonuclease/phosphatase"/>
</dbReference>
<evidence type="ECO:0000259" key="1">
    <source>
        <dbReference type="Pfam" id="PF03372"/>
    </source>
</evidence>
<evidence type="ECO:0000313" key="2">
    <source>
        <dbReference type="EMBL" id="TQM94975.1"/>
    </source>
</evidence>
<keyword evidence="3" id="KW-1185">Reference proteome</keyword>
<evidence type="ECO:0000313" key="3">
    <source>
        <dbReference type="Proteomes" id="UP000320582"/>
    </source>
</evidence>
<name>A0A543KIR7_9RHOB</name>
<feature type="domain" description="Endonuclease/exonuclease/phosphatase" evidence="1">
    <location>
        <begin position="41"/>
        <end position="321"/>
    </location>
</feature>
<dbReference type="EMBL" id="VFPT01000001">
    <property type="protein sequence ID" value="TQM94975.1"/>
    <property type="molecule type" value="Genomic_DNA"/>
</dbReference>
<organism evidence="2 3">
    <name type="scientific">Roseinatronobacter monicus</name>
    <dbReference type="NCBI Taxonomy" id="393481"/>
    <lineage>
        <taxon>Bacteria</taxon>
        <taxon>Pseudomonadati</taxon>
        <taxon>Pseudomonadota</taxon>
        <taxon>Alphaproteobacteria</taxon>
        <taxon>Rhodobacterales</taxon>
        <taxon>Paracoccaceae</taxon>
        <taxon>Roseinatronobacter</taxon>
    </lineage>
</organism>
<protein>
    <recommendedName>
        <fullName evidence="1">Endonuclease/exonuclease/phosphatase domain-containing protein</fullName>
    </recommendedName>
</protein>
<reference evidence="2 3" key="1">
    <citation type="submission" date="2019-06" db="EMBL/GenBank/DDBJ databases">
        <title>Genomic Encyclopedia of Archaeal and Bacterial Type Strains, Phase II (KMG-II): from individual species to whole genera.</title>
        <authorList>
            <person name="Goeker M."/>
        </authorList>
    </citation>
    <scope>NUCLEOTIDE SEQUENCE [LARGE SCALE GENOMIC DNA]</scope>
    <source>
        <strain evidence="2 3">DSM 18423</strain>
    </source>
</reference>
<dbReference type="Proteomes" id="UP000320582">
    <property type="component" value="Unassembled WGS sequence"/>
</dbReference>
<dbReference type="OrthoDB" id="292013at2"/>
<dbReference type="SUPFAM" id="SSF56219">
    <property type="entry name" value="DNase I-like"/>
    <property type="match status" value="1"/>
</dbReference>
<dbReference type="RefSeq" id="WP_142084118.1">
    <property type="nucleotide sequence ID" value="NZ_VFPT01000001.1"/>
</dbReference>
<dbReference type="AlphaFoldDB" id="A0A543KIR7"/>
<accession>A0A543KIR7</accession>
<comment type="caution">
    <text evidence="2">The sequence shown here is derived from an EMBL/GenBank/DDBJ whole genome shotgun (WGS) entry which is preliminary data.</text>
</comment>
<dbReference type="InterPro" id="IPR036691">
    <property type="entry name" value="Endo/exonu/phosph_ase_sf"/>
</dbReference>
<dbReference type="GO" id="GO:0003824">
    <property type="term" value="F:catalytic activity"/>
    <property type="evidence" value="ECO:0007669"/>
    <property type="project" value="InterPro"/>
</dbReference>
<gene>
    <name evidence="2" type="ORF">BD293_3668</name>
</gene>
<dbReference type="Pfam" id="PF03372">
    <property type="entry name" value="Exo_endo_phos"/>
    <property type="match status" value="1"/>
</dbReference>
<sequence length="358" mass="38632">MAQASTDRVRLVFWRIDLGARGPGYALRDILAGADTPALKADILAHLAPDVLVLSGIDYDYGQATLRAFGAMIADRGVVLPYTFAFPSNAGLRTGRDMTGDGRDNTPDDTQGYGSFAGERALAVLSRYPIDAKAARDFSGFLWRDLPEARLLALDPSVLAVQRLSSTGHWDVPLHITDTQRLHLLVYQAGPPVFGGASRRNLYRNHDETAFWGHFLAGRLPMPPPQAPFVLLGGSNLDPFDGDGLNAVMRELLQNPAVQDPKPASFGAVQSGTNAFSAAHLGPHAQDTVYWPRAPGNLRVSYILPAADLRVLSTGVFWPTSGSAEDAIFGDAETPPFAHMPVWLDLELNSIRPASVPN</sequence>